<dbReference type="OMA" id="QRMIEIH"/>
<keyword evidence="2" id="KW-0012">Acyltransferase</keyword>
<dbReference type="CDD" id="cd04301">
    <property type="entry name" value="NAT_SF"/>
    <property type="match status" value="1"/>
</dbReference>
<dbReference type="Proteomes" id="UP000664914">
    <property type="component" value="Chromosome"/>
</dbReference>
<dbReference type="PANTHER" id="PTHR43800">
    <property type="entry name" value="PEPTIDYL-LYSINE N-ACETYLTRANSFERASE YJAB"/>
    <property type="match status" value="1"/>
</dbReference>
<evidence type="ECO:0000313" key="5">
    <source>
        <dbReference type="Proteomes" id="UP000664914"/>
    </source>
</evidence>
<reference evidence="4" key="2">
    <citation type="submission" date="2021-04" db="EMBL/GenBank/DDBJ databases">
        <title>Isolation and genomic analysis of the ibuprofen-degrading bacterium Sphingomonas strain MPO218.</title>
        <authorList>
            <person name="Aulestia M."/>
            <person name="Flores A."/>
            <person name="Mangas E.L."/>
            <person name="Perez-Pulido A.J."/>
            <person name="Santero E."/>
            <person name="Camacho E.M."/>
        </authorList>
    </citation>
    <scope>NUCLEOTIDE SEQUENCE</scope>
    <source>
        <strain evidence="4">MPO218</strain>
    </source>
</reference>
<dbReference type="Pfam" id="PF00583">
    <property type="entry name" value="Acetyltransf_1"/>
    <property type="match status" value="1"/>
</dbReference>
<dbReference type="InterPro" id="IPR000182">
    <property type="entry name" value="GNAT_dom"/>
</dbReference>
<name>A0A975HFB4_9SPHN</name>
<sequence>MPLTDVPSEMVATVVTSLEMLERPRPRPAPNAPFRLARWKTPSTDKYRALFRRIGEPWLWFSRLVMADGELAAIIGDPEVEIHAVEDRHGIEIGLLELDFRQPGEAEIAFFGLIPELAGKGHGNWLMAQALALGWRKDVKRMWVHSCTLDHPGALGFYRRHGFVPFARAVETFADPRLAGILPREAAPHVPLLDQRGASVR</sequence>
<feature type="domain" description="N-acetyltransferase" evidence="3">
    <location>
        <begin position="37"/>
        <end position="185"/>
    </location>
</feature>
<organism evidence="4 5">
    <name type="scientific">Rhizorhabdus wittichii</name>
    <dbReference type="NCBI Taxonomy" id="160791"/>
    <lineage>
        <taxon>Bacteria</taxon>
        <taxon>Pseudomonadati</taxon>
        <taxon>Pseudomonadota</taxon>
        <taxon>Alphaproteobacteria</taxon>
        <taxon>Sphingomonadales</taxon>
        <taxon>Sphingomonadaceae</taxon>
        <taxon>Rhizorhabdus</taxon>
    </lineage>
</organism>
<evidence type="ECO:0000313" key="4">
    <source>
        <dbReference type="EMBL" id="QTH21749.1"/>
    </source>
</evidence>
<dbReference type="GO" id="GO:0016747">
    <property type="term" value="F:acyltransferase activity, transferring groups other than amino-acyl groups"/>
    <property type="evidence" value="ECO:0007669"/>
    <property type="project" value="InterPro"/>
</dbReference>
<dbReference type="RefSeq" id="WP_011952241.1">
    <property type="nucleotide sequence ID" value="NZ_CP059319.1"/>
</dbReference>
<proteinExistence type="predicted"/>
<accession>A0A975HFB4</accession>
<evidence type="ECO:0000259" key="3">
    <source>
        <dbReference type="PROSITE" id="PS51186"/>
    </source>
</evidence>
<dbReference type="EMBL" id="CP059319">
    <property type="protein sequence ID" value="QTH21749.1"/>
    <property type="molecule type" value="Genomic_DNA"/>
</dbReference>
<evidence type="ECO:0000256" key="2">
    <source>
        <dbReference type="ARBA" id="ARBA00023315"/>
    </source>
</evidence>
<dbReference type="Gene3D" id="3.40.630.30">
    <property type="match status" value="1"/>
</dbReference>
<reference evidence="4" key="1">
    <citation type="submission" date="2020-07" db="EMBL/GenBank/DDBJ databases">
        <authorList>
            <person name="Camacho E."/>
        </authorList>
    </citation>
    <scope>NUCLEOTIDE SEQUENCE</scope>
    <source>
        <strain evidence="4">MPO218</strain>
    </source>
</reference>
<dbReference type="PROSITE" id="PS51186">
    <property type="entry name" value="GNAT"/>
    <property type="match status" value="1"/>
</dbReference>
<dbReference type="AlphaFoldDB" id="A0A975HFB4"/>
<protein>
    <submittedName>
        <fullName evidence="4">GNAT family N-acetyltransferase</fullName>
    </submittedName>
</protein>
<dbReference type="InterPro" id="IPR016181">
    <property type="entry name" value="Acyl_CoA_acyltransferase"/>
</dbReference>
<dbReference type="PANTHER" id="PTHR43800:SF1">
    <property type="entry name" value="PEPTIDYL-LYSINE N-ACETYLTRANSFERASE YJAB"/>
    <property type="match status" value="1"/>
</dbReference>
<dbReference type="SUPFAM" id="SSF55729">
    <property type="entry name" value="Acyl-CoA N-acyltransferases (Nat)"/>
    <property type="match status" value="1"/>
</dbReference>
<evidence type="ECO:0000256" key="1">
    <source>
        <dbReference type="ARBA" id="ARBA00022679"/>
    </source>
</evidence>
<keyword evidence="1" id="KW-0808">Transferase</keyword>
<gene>
    <name evidence="4" type="ORF">HRJ34_26215</name>
</gene>